<dbReference type="PROSITE" id="PS00303">
    <property type="entry name" value="S100_CABP"/>
    <property type="match status" value="1"/>
</dbReference>
<dbReference type="InterPro" id="IPR013787">
    <property type="entry name" value="S100_Ca-bd_sub"/>
</dbReference>
<reference evidence="6 7" key="1">
    <citation type="journal article" date="2021" name="Sci. Rep.">
        <title>Chromosome anchoring in Senegalese sole (Solea senegalensis) reveals sex-associated markers and genome rearrangements in flatfish.</title>
        <authorList>
            <person name="Guerrero-Cozar I."/>
            <person name="Gomez-Garrido J."/>
            <person name="Berbel C."/>
            <person name="Martinez-Blanch J.F."/>
            <person name="Alioto T."/>
            <person name="Claros M.G."/>
            <person name="Gagnaire P.A."/>
            <person name="Manchado M."/>
        </authorList>
    </citation>
    <scope>NUCLEOTIDE SEQUENCE [LARGE SCALE GENOMIC DNA]</scope>
    <source>
        <strain evidence="6">Sse05_10M</strain>
    </source>
</reference>
<dbReference type="Proteomes" id="UP000693946">
    <property type="component" value="Linkage Group LG9"/>
</dbReference>
<keyword evidence="4" id="KW-0106">Calcium</keyword>
<protein>
    <submittedName>
        <fullName evidence="6">S100-A1</fullName>
    </submittedName>
</protein>
<evidence type="ECO:0000256" key="1">
    <source>
        <dbReference type="ARBA" id="ARBA00007323"/>
    </source>
</evidence>
<dbReference type="PROSITE" id="PS00018">
    <property type="entry name" value="EF_HAND_1"/>
    <property type="match status" value="1"/>
</dbReference>
<dbReference type="InterPro" id="IPR002048">
    <property type="entry name" value="EF_hand_dom"/>
</dbReference>
<evidence type="ECO:0000256" key="3">
    <source>
        <dbReference type="ARBA" id="ARBA00022737"/>
    </source>
</evidence>
<keyword evidence="7" id="KW-1185">Reference proteome</keyword>
<dbReference type="SMART" id="SM01394">
    <property type="entry name" value="S_100"/>
    <property type="match status" value="1"/>
</dbReference>
<dbReference type="GO" id="GO:0046914">
    <property type="term" value="F:transition metal ion binding"/>
    <property type="evidence" value="ECO:0007669"/>
    <property type="project" value="InterPro"/>
</dbReference>
<dbReference type="InterPro" id="IPR001751">
    <property type="entry name" value="S100/CaBP7/8-like_CS"/>
</dbReference>
<evidence type="ECO:0000256" key="2">
    <source>
        <dbReference type="ARBA" id="ARBA00022723"/>
    </source>
</evidence>
<feature type="domain" description="EF-hand" evidence="5">
    <location>
        <begin position="113"/>
        <end position="148"/>
    </location>
</feature>
<proteinExistence type="inferred from homology"/>
<dbReference type="InterPro" id="IPR034325">
    <property type="entry name" value="S-100_dom"/>
</dbReference>
<keyword evidence="2" id="KW-0479">Metal-binding</keyword>
<dbReference type="AlphaFoldDB" id="A0AAV6PT70"/>
<dbReference type="GO" id="GO:0048306">
    <property type="term" value="F:calcium-dependent protein binding"/>
    <property type="evidence" value="ECO:0007669"/>
    <property type="project" value="TreeGrafter"/>
</dbReference>
<name>A0AAV6PT70_SOLSE</name>
<comment type="similarity">
    <text evidence="1">Belongs to the S-100 family.</text>
</comment>
<comment type="caution">
    <text evidence="6">The sequence shown here is derived from an EMBL/GenBank/DDBJ whole genome shotgun (WGS) entry which is preliminary data.</text>
</comment>
<accession>A0AAV6PT70</accession>
<dbReference type="PANTHER" id="PTHR11639:SF134">
    <property type="entry name" value="PROTEIN S100-A1-RELATED"/>
    <property type="match status" value="1"/>
</dbReference>
<dbReference type="PROSITE" id="PS50222">
    <property type="entry name" value="EF_HAND_2"/>
    <property type="match status" value="1"/>
</dbReference>
<gene>
    <name evidence="6" type="ORF">JOB18_011982</name>
</gene>
<dbReference type="GO" id="GO:0005509">
    <property type="term" value="F:calcium ion binding"/>
    <property type="evidence" value="ECO:0007669"/>
    <property type="project" value="InterPro"/>
</dbReference>
<dbReference type="InterPro" id="IPR018247">
    <property type="entry name" value="EF_Hand_1_Ca_BS"/>
</dbReference>
<dbReference type="PANTHER" id="PTHR11639">
    <property type="entry name" value="S100 CALCIUM-BINDING PROTEIN"/>
    <property type="match status" value="1"/>
</dbReference>
<evidence type="ECO:0000256" key="4">
    <source>
        <dbReference type="ARBA" id="ARBA00022837"/>
    </source>
</evidence>
<organism evidence="6 7">
    <name type="scientific">Solea senegalensis</name>
    <name type="common">Senegalese sole</name>
    <dbReference type="NCBI Taxonomy" id="28829"/>
    <lineage>
        <taxon>Eukaryota</taxon>
        <taxon>Metazoa</taxon>
        <taxon>Chordata</taxon>
        <taxon>Craniata</taxon>
        <taxon>Vertebrata</taxon>
        <taxon>Euteleostomi</taxon>
        <taxon>Actinopterygii</taxon>
        <taxon>Neopterygii</taxon>
        <taxon>Teleostei</taxon>
        <taxon>Neoteleostei</taxon>
        <taxon>Acanthomorphata</taxon>
        <taxon>Carangaria</taxon>
        <taxon>Pleuronectiformes</taxon>
        <taxon>Pleuronectoidei</taxon>
        <taxon>Soleidae</taxon>
        <taxon>Solea</taxon>
    </lineage>
</organism>
<sequence>MKTNIMRRQIRETEARFYQQRQAYKCEETRTEKSTLLHCLCFIFGSFSATYVKMCTVEPTTCFGLSKLEIAMDTMTDMFFKYASHYGDHYKLDFLELKKLIQTELSQYVTNSWNSTRIGYIMDDLDKNMDGRVSFEEFFFLISQIIMCRNPRFKDYAPTVTVCGQLRDGRFKL</sequence>
<evidence type="ECO:0000313" key="7">
    <source>
        <dbReference type="Proteomes" id="UP000693946"/>
    </source>
</evidence>
<dbReference type="EMBL" id="JAGKHQ010000021">
    <property type="protein sequence ID" value="KAG7474550.1"/>
    <property type="molecule type" value="Genomic_DNA"/>
</dbReference>
<evidence type="ECO:0000313" key="6">
    <source>
        <dbReference type="EMBL" id="KAG7474550.1"/>
    </source>
</evidence>
<keyword evidence="3" id="KW-0677">Repeat</keyword>
<dbReference type="Pfam" id="PF01023">
    <property type="entry name" value="S_100"/>
    <property type="match status" value="1"/>
</dbReference>
<evidence type="ECO:0000259" key="5">
    <source>
        <dbReference type="PROSITE" id="PS50222"/>
    </source>
</evidence>
<dbReference type="CDD" id="cd00213">
    <property type="entry name" value="S-100"/>
    <property type="match status" value="1"/>
</dbReference>